<gene>
    <name evidence="1" type="ORF">WJX73_002777</name>
</gene>
<protein>
    <submittedName>
        <fullName evidence="1">Uncharacterized protein</fullName>
    </submittedName>
</protein>
<keyword evidence="2" id="KW-1185">Reference proteome</keyword>
<dbReference type="AlphaFoldDB" id="A0AAW1NKT5"/>
<reference evidence="1 2" key="1">
    <citation type="journal article" date="2024" name="Nat. Commun.">
        <title>Phylogenomics reveals the evolutionary origins of lichenization in chlorophyte algae.</title>
        <authorList>
            <person name="Puginier C."/>
            <person name="Libourel C."/>
            <person name="Otte J."/>
            <person name="Skaloud P."/>
            <person name="Haon M."/>
            <person name="Grisel S."/>
            <person name="Petersen M."/>
            <person name="Berrin J.G."/>
            <person name="Delaux P.M."/>
            <person name="Dal Grande F."/>
            <person name="Keller J."/>
        </authorList>
    </citation>
    <scope>NUCLEOTIDE SEQUENCE [LARGE SCALE GENOMIC DNA]</scope>
    <source>
        <strain evidence="1 2">SAG 2036</strain>
    </source>
</reference>
<comment type="caution">
    <text evidence="1">The sequence shown here is derived from an EMBL/GenBank/DDBJ whole genome shotgun (WGS) entry which is preliminary data.</text>
</comment>
<dbReference type="Proteomes" id="UP001465755">
    <property type="component" value="Unassembled WGS sequence"/>
</dbReference>
<evidence type="ECO:0000313" key="2">
    <source>
        <dbReference type="Proteomes" id="UP001465755"/>
    </source>
</evidence>
<evidence type="ECO:0000313" key="1">
    <source>
        <dbReference type="EMBL" id="KAK9787999.1"/>
    </source>
</evidence>
<proteinExistence type="predicted"/>
<sequence>MSPEAVLAEGRFGANVLKRLSASTAESAISTWQGTLTTRHCAVRWPSRMPRCQHDSKFVEAFTNLTAEELMQERTHKLVRDAYVLYRFFLRDLALEHTKLGAVTTTLKDTRKLSDIIIVTRGLRTGPKGSPLLEVQYTCNTKESFTPASERALFVTTMQAHSLTGFDQFAAVDFHITMMEAMLIREILVANAARLDPEYIKQCRKKWHLEGTRLLKMRQMPDCLLLQQGMPEMSLAPAQATLQQQSLTC</sequence>
<dbReference type="EMBL" id="JALJOQ010000236">
    <property type="protein sequence ID" value="KAK9787999.1"/>
    <property type="molecule type" value="Genomic_DNA"/>
</dbReference>
<organism evidence="1 2">
    <name type="scientific">Symbiochloris irregularis</name>
    <dbReference type="NCBI Taxonomy" id="706552"/>
    <lineage>
        <taxon>Eukaryota</taxon>
        <taxon>Viridiplantae</taxon>
        <taxon>Chlorophyta</taxon>
        <taxon>core chlorophytes</taxon>
        <taxon>Trebouxiophyceae</taxon>
        <taxon>Trebouxiales</taxon>
        <taxon>Trebouxiaceae</taxon>
        <taxon>Symbiochloris</taxon>
    </lineage>
</organism>
<name>A0AAW1NKT5_9CHLO</name>
<accession>A0AAW1NKT5</accession>